<feature type="compositionally biased region" description="Low complexity" evidence="8">
    <location>
        <begin position="1071"/>
        <end position="1084"/>
    </location>
</feature>
<dbReference type="OrthoDB" id="10062932at2759"/>
<protein>
    <recommendedName>
        <fullName evidence="10">Ig-like domain-containing protein</fullName>
    </recommendedName>
</protein>
<evidence type="ECO:0000256" key="8">
    <source>
        <dbReference type="SAM" id="MobiDB-lite"/>
    </source>
</evidence>
<dbReference type="Pfam" id="PF00560">
    <property type="entry name" value="LRR_1"/>
    <property type="match status" value="1"/>
</dbReference>
<comment type="subcellular location">
    <subcellularLocation>
        <location evidence="1">Secreted</location>
    </subcellularLocation>
</comment>
<feature type="region of interest" description="Disordered" evidence="8">
    <location>
        <begin position="1199"/>
        <end position="1307"/>
    </location>
</feature>
<keyword evidence="3" id="KW-0433">Leucine-rich repeat</keyword>
<name>A0A9Q1F4F5_SYNKA</name>
<gene>
    <name evidence="11" type="ORF">SKAU_G00258910</name>
</gene>
<dbReference type="FunFam" id="2.60.40.10:FF:001402">
    <property type="entry name" value="Matrix remodeling associated 5"/>
    <property type="match status" value="1"/>
</dbReference>
<dbReference type="FunFam" id="2.60.40.10:FF:000537">
    <property type="entry name" value="immunoglobulin superfamily member 10"/>
    <property type="match status" value="1"/>
</dbReference>
<keyword evidence="6" id="KW-1015">Disulfide bond</keyword>
<dbReference type="InterPro" id="IPR007110">
    <property type="entry name" value="Ig-like_dom"/>
</dbReference>
<keyword evidence="7" id="KW-0325">Glycoprotein</keyword>
<feature type="compositionally biased region" description="Low complexity" evidence="8">
    <location>
        <begin position="1219"/>
        <end position="1230"/>
    </location>
</feature>
<feature type="compositionally biased region" description="Acidic residues" evidence="8">
    <location>
        <begin position="687"/>
        <end position="699"/>
    </location>
</feature>
<dbReference type="InterPro" id="IPR003599">
    <property type="entry name" value="Ig_sub"/>
</dbReference>
<feature type="compositionally biased region" description="Polar residues" evidence="8">
    <location>
        <begin position="1199"/>
        <end position="1212"/>
    </location>
</feature>
<dbReference type="SMART" id="SM00082">
    <property type="entry name" value="LRRCT"/>
    <property type="match status" value="1"/>
</dbReference>
<dbReference type="InterPro" id="IPR000372">
    <property type="entry name" value="LRRNT"/>
</dbReference>
<dbReference type="SMART" id="SM00409">
    <property type="entry name" value="IG"/>
    <property type="match status" value="9"/>
</dbReference>
<feature type="domain" description="Ig-like" evidence="10">
    <location>
        <begin position="481"/>
        <end position="558"/>
    </location>
</feature>
<dbReference type="InterPro" id="IPR032675">
    <property type="entry name" value="LRR_dom_sf"/>
</dbReference>
<keyword evidence="2" id="KW-0964">Secreted</keyword>
<evidence type="ECO:0000256" key="6">
    <source>
        <dbReference type="ARBA" id="ARBA00023157"/>
    </source>
</evidence>
<dbReference type="Proteomes" id="UP001152622">
    <property type="component" value="Chromosome 9"/>
</dbReference>
<dbReference type="SUPFAM" id="SSF52058">
    <property type="entry name" value="L domain-like"/>
    <property type="match status" value="1"/>
</dbReference>
<evidence type="ECO:0000256" key="2">
    <source>
        <dbReference type="ARBA" id="ARBA00022525"/>
    </source>
</evidence>
<dbReference type="GO" id="GO:0005576">
    <property type="term" value="C:extracellular region"/>
    <property type="evidence" value="ECO:0007669"/>
    <property type="project" value="UniProtKB-SubCell"/>
</dbReference>
<feature type="region of interest" description="Disordered" evidence="8">
    <location>
        <begin position="1045"/>
        <end position="1131"/>
    </location>
</feature>
<dbReference type="InterPro" id="IPR050467">
    <property type="entry name" value="LRFN"/>
</dbReference>
<evidence type="ECO:0000256" key="5">
    <source>
        <dbReference type="ARBA" id="ARBA00022737"/>
    </source>
</evidence>
<reference evidence="11" key="1">
    <citation type="journal article" date="2023" name="Science">
        <title>Genome structures resolve the early diversification of teleost fishes.</title>
        <authorList>
            <person name="Parey E."/>
            <person name="Louis A."/>
            <person name="Montfort J."/>
            <person name="Bouchez O."/>
            <person name="Roques C."/>
            <person name="Iampietro C."/>
            <person name="Lluch J."/>
            <person name="Castinel A."/>
            <person name="Donnadieu C."/>
            <person name="Desvignes T."/>
            <person name="Floi Bucao C."/>
            <person name="Jouanno E."/>
            <person name="Wen M."/>
            <person name="Mejri S."/>
            <person name="Dirks R."/>
            <person name="Jansen H."/>
            <person name="Henkel C."/>
            <person name="Chen W.J."/>
            <person name="Zahm M."/>
            <person name="Cabau C."/>
            <person name="Klopp C."/>
            <person name="Thompson A.W."/>
            <person name="Robinson-Rechavi M."/>
            <person name="Braasch I."/>
            <person name="Lecointre G."/>
            <person name="Bobe J."/>
            <person name="Postlethwait J.H."/>
            <person name="Berthelot C."/>
            <person name="Roest Crollius H."/>
            <person name="Guiguen Y."/>
        </authorList>
    </citation>
    <scope>NUCLEOTIDE SEQUENCE</scope>
    <source>
        <strain evidence="11">WJC10195</strain>
    </source>
</reference>
<feature type="domain" description="Ig-like" evidence="10">
    <location>
        <begin position="1876"/>
        <end position="1968"/>
    </location>
</feature>
<dbReference type="Gene3D" id="3.80.10.10">
    <property type="entry name" value="Ribonuclease Inhibitor"/>
    <property type="match status" value="2"/>
</dbReference>
<dbReference type="InterPro" id="IPR013098">
    <property type="entry name" value="Ig_I-set"/>
</dbReference>
<feature type="region of interest" description="Disordered" evidence="8">
    <location>
        <begin position="1006"/>
        <end position="1025"/>
    </location>
</feature>
<dbReference type="Pfam" id="PF07679">
    <property type="entry name" value="I-set"/>
    <property type="match status" value="7"/>
</dbReference>
<keyword evidence="5" id="KW-0677">Repeat</keyword>
<dbReference type="Gene3D" id="2.60.40.10">
    <property type="entry name" value="Immunoglobulins"/>
    <property type="match status" value="10"/>
</dbReference>
<feature type="region of interest" description="Disordered" evidence="8">
    <location>
        <begin position="656"/>
        <end position="826"/>
    </location>
</feature>
<feature type="compositionally biased region" description="Low complexity" evidence="8">
    <location>
        <begin position="1374"/>
        <end position="1392"/>
    </location>
</feature>
<feature type="domain" description="Ig-like" evidence="10">
    <location>
        <begin position="1691"/>
        <end position="1767"/>
    </location>
</feature>
<dbReference type="Pfam" id="PF13927">
    <property type="entry name" value="Ig_3"/>
    <property type="match status" value="3"/>
</dbReference>
<feature type="compositionally biased region" description="Low complexity" evidence="8">
    <location>
        <begin position="1351"/>
        <end position="1364"/>
    </location>
</feature>
<dbReference type="SMART" id="SM00369">
    <property type="entry name" value="LRR_TYP"/>
    <property type="match status" value="5"/>
</dbReference>
<dbReference type="CDD" id="cd00096">
    <property type="entry name" value="Ig"/>
    <property type="match status" value="2"/>
</dbReference>
<feature type="compositionally biased region" description="Polar residues" evidence="8">
    <location>
        <begin position="785"/>
        <end position="797"/>
    </location>
</feature>
<dbReference type="PANTHER" id="PTHR45842">
    <property type="entry name" value="SYNAPTIC ADHESION-LIKE MOLECULE SALM"/>
    <property type="match status" value="1"/>
</dbReference>
<feature type="signal peptide" evidence="9">
    <location>
        <begin position="1"/>
        <end position="23"/>
    </location>
</feature>
<dbReference type="EMBL" id="JAINUF010000009">
    <property type="protein sequence ID" value="KAJ8350761.1"/>
    <property type="molecule type" value="Genomic_DNA"/>
</dbReference>
<feature type="domain" description="Ig-like" evidence="10">
    <location>
        <begin position="580"/>
        <end position="657"/>
    </location>
</feature>
<organism evidence="11 12">
    <name type="scientific">Synaphobranchus kaupii</name>
    <name type="common">Kaup's arrowtooth eel</name>
    <dbReference type="NCBI Taxonomy" id="118154"/>
    <lineage>
        <taxon>Eukaryota</taxon>
        <taxon>Metazoa</taxon>
        <taxon>Chordata</taxon>
        <taxon>Craniata</taxon>
        <taxon>Vertebrata</taxon>
        <taxon>Euteleostomi</taxon>
        <taxon>Actinopterygii</taxon>
        <taxon>Neopterygii</taxon>
        <taxon>Teleostei</taxon>
        <taxon>Anguilliformes</taxon>
        <taxon>Synaphobranchidae</taxon>
        <taxon>Synaphobranchus</taxon>
    </lineage>
</organism>
<feature type="compositionally biased region" description="Polar residues" evidence="8">
    <location>
        <begin position="1410"/>
        <end position="1421"/>
    </location>
</feature>
<dbReference type="InterPro" id="IPR003591">
    <property type="entry name" value="Leu-rich_rpt_typical-subtyp"/>
</dbReference>
<evidence type="ECO:0000256" key="1">
    <source>
        <dbReference type="ARBA" id="ARBA00004613"/>
    </source>
</evidence>
<proteinExistence type="predicted"/>
<evidence type="ECO:0000313" key="11">
    <source>
        <dbReference type="EMBL" id="KAJ8350761.1"/>
    </source>
</evidence>
<keyword evidence="12" id="KW-1185">Reference proteome</keyword>
<dbReference type="PANTHER" id="PTHR45842:SF4">
    <property type="entry name" value="MATRIX-REMODELING-ASSOCIATED PROTEIN 5"/>
    <property type="match status" value="1"/>
</dbReference>
<sequence>MGHLGTPTLVLILLATFLDAGLSCPHPCACYLPTEVHCTFRSLLTVPAGIPKHVERMNLGFNTINRITESSLAGLRKLELLMMHGNDLHSIPNGVFRDLMSLQVLKMSYNKLRVITGHTLLGLSGLMRLHLDHNRIELIHPDAFQGLTALRLVHLEGNQLQQLHPATFSTFSLLQHFRMSTLKHLYLSDNSLTTLPSQMLKNMPQLENLFLHGNSWTCDCRMKWFLDWSTQSPGVLKCKKDKAYASGQLCPMCSSPKPLRRKDILDLQDLTCSGPVITSTQKETTPEDNESEVLPLEAFTEPFGNVTLNLMDEHGNGVDLECSISEPRESTKISWEHLNPQQIAANISLFLDLECPIDRANYEKLWKLIAYYSEVPVHLQRDLMLSKEPKLSYRYKQDIEKDAYYYTGVKANVRSQPTWLMQSFLNLQLNRPQSTGKMVKLILSTQTSQTVETEMMRRQRRKWVMIESNNRTRTVQSVVAGGLSEMDCSVQSSDDVSIQWMLPDGSKVPAPYNSANNRVSVSSAGRLVIKAVDHSDAGVYYCIAHMKDNVDVLPLRLSVEESSGPPPGGKGGAPLDRLAGESISLPCDSTGTPDAEVNWILPDGNLVNFKANSTRAFVYSNGTLFIPESRVADNGYYKCVAINQHGVDSMATKVTVTRRQGGSSRPLRKFPMRPQPASGISTKVKVEDDEESSGDDDDVQERAPSSRMRPINRRRGQQTNARGHPFRNSWRRVNGQRKPVRKGSRVGDERSAVDTRRRVSMSNNKIDPQRWADILAKVRDKNDPKTTTPGSVQYGTPTQTKSSSTAAESQTESHENTEGSSIDDTSVQEERLYTITTPQIPVQHAQDHLVTESSYTRDKTNNIYQVSAPKTNIDSEAVTTSTHISQPTSGPQESSYIVTDLKTDGEQKENSLNSTPYSVAFWESHSDTMESNLAVTAPNFPLSTASNQEAGRANDNKPSTTKSSQDELYQGRTEQPSPSSSVRHLDLESNTDIGARVNYFSRITETTSTTTSTSPPTTIASSSRTTTALGTELNHASVDKHKTLQFGQLTTATPTTQPTAAGSRDTGGGPQSSSVPSRSRNPWPSRRRFGSRRRPNRIRNRINNGNPSSRLPTVRPQLPSSPTTEREDSPPTIIATVAPSTEVQTSANAKSILTKPTMTDPLPEYQPSSARTSQTEIQVSLSHGSRADTAPKTEIQHNVFSKQREAVTSTTKPPHIFRTTSSSTQFSESSAGPGTRKGTETHKTATSAPPTPPLSRETVAPAAVQEEFTSISHPAVKPFEDTESENSTEDASSVPSPGWPADNSPVHPRSNLGYLTIQETQEEIISLTSMEGEHPAPIRAIKPGSVINAHTTTTTKTPDTTRPPTSVPAARTMTSSTTTSTTKPTTPPSKTTAQPRLGQETRVGPPNTPFFPNTAATQNVSRDSHRTPLVPVQRSRPRITTANLHTVSVHAEMDAALPCSSLGEPKPFLSWTKVSTGAIMAHNSRLQRFEVQPNGTLVIRNAQLQDRGQYLCTAQNPHGVDKMTVTLVVLAQQPRVARPQHRDATVGVLRAASSSEQRVMLLANGTLRINQVSYPDRGIYKCIASNAAGADTLSVRLHVAALPPIIQQQRQENFTLPEGQALHVHCTAKGAPRPSVRWVVFDGTQIRPSQFVNGNLFVFPNGTLYIRSLSPKDSGNYECMASNARTDVSYGGNLRLDCLASGDPGPRIIWRIPSKKLVDSHYSFDPRIKVFSNGTLSVQGVTEKDEGDYLCVARNKMGDDYVLLKVSVMMKPAKIEYKQLANQKVSYGGDLKVDCIASGLPNPEIRWGLPDGTMVNSVLQSDDSGVRTRRYVVFNNGTLYFNEVGMKEEGDYTCYAENQIGKDEMKVHIKVVADSPTIKNKTYSVIKVQYGDSVALKCSAKGEPTPAITWLSPTNRIIPPASDKYQVHNDGTLLVQKAQRFDNGNYTCMARNTAGQDRKVVRVEVLVSAPTINGQSGVLSTVRETAVKDQRKLLDCKADGTPIPRVMWILPENVVLPAPYYGSRITVHRNGTLDIRSLRKTDSVQLLCIARNEGGEARLMVQLDVTEVPERLQLKSPKTETLLLTVGSPMVVNCSVVGRPTPEVTWILPSGSPLLSGTQFSRFFHTLDGTLHIGNPSPSDAGVYRCVGHNPTGRVERTVTLELRRKPEISNKYNSLVSIINGENLQLHCLSGGTPVAPAYLDPPKRAAPDPAAENGPLRRSAERYSDGPAGLGL</sequence>
<dbReference type="Pfam" id="PF13855">
    <property type="entry name" value="LRR_8"/>
    <property type="match status" value="1"/>
</dbReference>
<dbReference type="InterPro" id="IPR001611">
    <property type="entry name" value="Leu-rich_rpt"/>
</dbReference>
<evidence type="ECO:0000256" key="4">
    <source>
        <dbReference type="ARBA" id="ARBA00022729"/>
    </source>
</evidence>
<keyword evidence="4 9" id="KW-0732">Signal</keyword>
<dbReference type="InterPro" id="IPR013783">
    <property type="entry name" value="Ig-like_fold"/>
</dbReference>
<accession>A0A9Q1F4F5</accession>
<dbReference type="FunFam" id="2.60.40.10:FF:001306">
    <property type="entry name" value="Matrix remodeling associated 5"/>
    <property type="match status" value="1"/>
</dbReference>
<evidence type="ECO:0000256" key="7">
    <source>
        <dbReference type="ARBA" id="ARBA00023180"/>
    </source>
</evidence>
<dbReference type="InterPro" id="IPR000483">
    <property type="entry name" value="Cys-rich_flank_reg_C"/>
</dbReference>
<feature type="domain" description="Ig-like" evidence="10">
    <location>
        <begin position="2069"/>
        <end position="2160"/>
    </location>
</feature>
<dbReference type="SMART" id="SM00408">
    <property type="entry name" value="IGc2"/>
    <property type="match status" value="10"/>
</dbReference>
<feature type="region of interest" description="Disordered" evidence="8">
    <location>
        <begin position="941"/>
        <end position="989"/>
    </location>
</feature>
<evidence type="ECO:0000259" key="10">
    <source>
        <dbReference type="PROSITE" id="PS50835"/>
    </source>
</evidence>
<dbReference type="InterPro" id="IPR003598">
    <property type="entry name" value="Ig_sub2"/>
</dbReference>
<feature type="compositionally biased region" description="Low complexity" evidence="8">
    <location>
        <begin position="1101"/>
        <end position="1110"/>
    </location>
</feature>
<dbReference type="PROSITE" id="PS51450">
    <property type="entry name" value="LRR"/>
    <property type="match status" value="1"/>
</dbReference>
<feature type="compositionally biased region" description="Low complexity" evidence="8">
    <location>
        <begin position="1050"/>
        <end position="1061"/>
    </location>
</feature>
<feature type="domain" description="Ig-like" evidence="10">
    <location>
        <begin position="1437"/>
        <end position="1526"/>
    </location>
</feature>
<feature type="compositionally biased region" description="Basic and acidic residues" evidence="8">
    <location>
        <begin position="745"/>
        <end position="757"/>
    </location>
</feature>
<feature type="region of interest" description="Disordered" evidence="8">
    <location>
        <begin position="1351"/>
        <end position="1425"/>
    </location>
</feature>
<feature type="compositionally biased region" description="Polar residues" evidence="8">
    <location>
        <begin position="956"/>
        <end position="989"/>
    </location>
</feature>
<dbReference type="PROSITE" id="PS50835">
    <property type="entry name" value="IG_LIKE"/>
    <property type="match status" value="9"/>
</dbReference>
<feature type="chain" id="PRO_5040436657" description="Ig-like domain-containing protein" evidence="9">
    <location>
        <begin position="24"/>
        <end position="2234"/>
    </location>
</feature>
<comment type="caution">
    <text evidence="11">The sequence shown here is derived from an EMBL/GenBank/DDBJ whole genome shotgun (WGS) entry which is preliminary data.</text>
</comment>
<feature type="domain" description="Ig-like" evidence="10">
    <location>
        <begin position="1772"/>
        <end position="1872"/>
    </location>
</feature>
<feature type="region of interest" description="Disordered" evidence="8">
    <location>
        <begin position="2200"/>
        <end position="2234"/>
    </location>
</feature>
<dbReference type="SUPFAM" id="SSF48726">
    <property type="entry name" value="Immunoglobulin"/>
    <property type="match status" value="10"/>
</dbReference>
<evidence type="ECO:0000313" key="12">
    <source>
        <dbReference type="Proteomes" id="UP001152622"/>
    </source>
</evidence>
<feature type="compositionally biased region" description="Basic residues" evidence="8">
    <location>
        <begin position="734"/>
        <end position="744"/>
    </location>
</feature>
<dbReference type="SMART" id="SM00013">
    <property type="entry name" value="LRRNT"/>
    <property type="match status" value="1"/>
</dbReference>
<evidence type="ECO:0000256" key="3">
    <source>
        <dbReference type="ARBA" id="ARBA00022614"/>
    </source>
</evidence>
<feature type="compositionally biased region" description="Basic residues" evidence="8">
    <location>
        <begin position="1085"/>
        <end position="1100"/>
    </location>
</feature>
<feature type="domain" description="Ig-like" evidence="10">
    <location>
        <begin position="1603"/>
        <end position="1689"/>
    </location>
</feature>
<dbReference type="FunFam" id="3.80.10.10:FF:000103">
    <property type="entry name" value="Immunoglobulin superfamily member 10"/>
    <property type="match status" value="1"/>
</dbReference>
<feature type="compositionally biased region" description="Low complexity" evidence="8">
    <location>
        <begin position="798"/>
        <end position="810"/>
    </location>
</feature>
<evidence type="ECO:0000256" key="9">
    <source>
        <dbReference type="SAM" id="SignalP"/>
    </source>
</evidence>
<dbReference type="FunFam" id="2.60.40.10:FF:000621">
    <property type="entry name" value="Immunoglobulin superfamily member 10"/>
    <property type="match status" value="1"/>
</dbReference>
<dbReference type="InterPro" id="IPR036179">
    <property type="entry name" value="Ig-like_dom_sf"/>
</dbReference>
<feature type="domain" description="Ig-like" evidence="10">
    <location>
        <begin position="1970"/>
        <end position="2066"/>
    </location>
</feature>